<dbReference type="STRING" id="128403.WA1_04135"/>
<dbReference type="SUPFAM" id="SSF51126">
    <property type="entry name" value="Pectin lyase-like"/>
    <property type="match status" value="1"/>
</dbReference>
<dbReference type="InterPro" id="IPR012334">
    <property type="entry name" value="Pectin_lyas_fold"/>
</dbReference>
<dbReference type="EMBL" id="ANNX02000045">
    <property type="protein sequence ID" value="KYC37715.1"/>
    <property type="molecule type" value="Genomic_DNA"/>
</dbReference>
<accession>A0A139WZ31</accession>
<dbReference type="RefSeq" id="WP_017743329.1">
    <property type="nucleotide sequence ID" value="NZ_KQ976354.1"/>
</dbReference>
<dbReference type="AlphaFoldDB" id="A0A139WZ31"/>
<evidence type="ECO:0008006" key="4">
    <source>
        <dbReference type="Google" id="ProtNLM"/>
    </source>
</evidence>
<dbReference type="InterPro" id="IPR011050">
    <property type="entry name" value="Pectin_lyase_fold/virulence"/>
</dbReference>
<dbReference type="Proteomes" id="UP000076925">
    <property type="component" value="Unassembled WGS sequence"/>
</dbReference>
<proteinExistence type="predicted"/>
<comment type="caution">
    <text evidence="2">The sequence shown here is derived from an EMBL/GenBank/DDBJ whole genome shotgun (WGS) entry which is preliminary data.</text>
</comment>
<evidence type="ECO:0000256" key="1">
    <source>
        <dbReference type="SAM" id="MobiDB-lite"/>
    </source>
</evidence>
<evidence type="ECO:0000313" key="2">
    <source>
        <dbReference type="EMBL" id="KYC37715.1"/>
    </source>
</evidence>
<feature type="region of interest" description="Disordered" evidence="1">
    <location>
        <begin position="28"/>
        <end position="52"/>
    </location>
</feature>
<keyword evidence="3" id="KW-1185">Reference proteome</keyword>
<name>A0A139WZ31_9CYAN</name>
<gene>
    <name evidence="2" type="ORF">WA1_04135</name>
</gene>
<protein>
    <recommendedName>
        <fullName evidence="4">Filamentous haemagglutinin FhaB/tRNA nuclease CdiA-like TPS domain-containing protein</fullName>
    </recommendedName>
</protein>
<organism evidence="2 3">
    <name type="scientific">Scytonema hofmannii PCC 7110</name>
    <dbReference type="NCBI Taxonomy" id="128403"/>
    <lineage>
        <taxon>Bacteria</taxon>
        <taxon>Bacillati</taxon>
        <taxon>Cyanobacteriota</taxon>
        <taxon>Cyanophyceae</taxon>
        <taxon>Nostocales</taxon>
        <taxon>Scytonemataceae</taxon>
        <taxon>Scytonema</taxon>
    </lineage>
</organism>
<sequence length="316" mass="32511">MLAADTTSNSSGEGGSLNINASKSIEIIGTAKTDNSPSGLTTETRSSGKAGNLQVSTGQLIVRDGGTILAETSGTGNAGNISINVDNLLNMKTGNISTASTQSSGGNIQIEAGNIRLFDDSDITTFVSIGEGGGGNITLTANSIIALDDSDILSFARDGKGGDIKFNTAGFFSTPLYRPTPPTTDANALDALDGNNRVDVNASGAVSGAITGVPDITFIEESLTDLPNNQIDTNALIANSCINRTANQNSTFFITGKSGIPIRPDDAPLPHHSTGSIQSLPTVNNRPSWKIGDPVVEPTGVYKLPNGKLILSRKCS</sequence>
<evidence type="ECO:0000313" key="3">
    <source>
        <dbReference type="Proteomes" id="UP000076925"/>
    </source>
</evidence>
<dbReference type="OrthoDB" id="511761at2"/>
<reference evidence="2 3" key="1">
    <citation type="journal article" date="2013" name="Genome Biol. Evol.">
        <title>Genomes of Stigonematalean cyanobacteria (subsection V) and the evolution of oxygenic photosynthesis from prokaryotes to plastids.</title>
        <authorList>
            <person name="Dagan T."/>
            <person name="Roettger M."/>
            <person name="Stucken K."/>
            <person name="Landan G."/>
            <person name="Koch R."/>
            <person name="Major P."/>
            <person name="Gould S.B."/>
            <person name="Goremykin V.V."/>
            <person name="Rippka R."/>
            <person name="Tandeau de Marsac N."/>
            <person name="Gugger M."/>
            <person name="Lockhart P.J."/>
            <person name="Allen J.F."/>
            <person name="Brune I."/>
            <person name="Maus I."/>
            <person name="Puhler A."/>
            <person name="Martin W.F."/>
        </authorList>
    </citation>
    <scope>NUCLEOTIDE SEQUENCE [LARGE SCALE GENOMIC DNA]</scope>
    <source>
        <strain evidence="2 3">PCC 7110</strain>
    </source>
</reference>
<dbReference type="Gene3D" id="2.160.20.10">
    <property type="entry name" value="Single-stranded right-handed beta-helix, Pectin lyase-like"/>
    <property type="match status" value="1"/>
</dbReference>
<feature type="compositionally biased region" description="Polar residues" evidence="1">
    <location>
        <begin position="32"/>
        <end position="52"/>
    </location>
</feature>